<dbReference type="Proteomes" id="UP001108240">
    <property type="component" value="Unplaced"/>
</dbReference>
<evidence type="ECO:0000256" key="1">
    <source>
        <dbReference type="SAM" id="SignalP"/>
    </source>
</evidence>
<feature type="signal peptide" evidence="1">
    <location>
        <begin position="1"/>
        <end position="20"/>
    </location>
</feature>
<keyword evidence="4" id="KW-1185">Reference proteome</keyword>
<dbReference type="PROSITE" id="PS50878">
    <property type="entry name" value="RT_POL"/>
    <property type="match status" value="1"/>
</dbReference>
<keyword evidence="1" id="KW-0732">Signal</keyword>
<dbReference type="Ensembl" id="ENSCCRT00000005131.2">
    <property type="protein sequence ID" value="ENSCCRP00000004651.2"/>
    <property type="gene ID" value="ENSCCRG00000002763.2"/>
</dbReference>
<feature type="domain" description="Reverse transcriptase" evidence="2">
    <location>
        <begin position="315"/>
        <end position="582"/>
    </location>
</feature>
<dbReference type="CDD" id="cd01650">
    <property type="entry name" value="RT_nLTR_like"/>
    <property type="match status" value="1"/>
</dbReference>
<dbReference type="SUPFAM" id="SSF56672">
    <property type="entry name" value="DNA/RNA polymerases"/>
    <property type="match status" value="1"/>
</dbReference>
<evidence type="ECO:0000313" key="4">
    <source>
        <dbReference type="Proteomes" id="UP001108240"/>
    </source>
</evidence>
<dbReference type="PANTHER" id="PTHR19446">
    <property type="entry name" value="REVERSE TRANSCRIPTASES"/>
    <property type="match status" value="1"/>
</dbReference>
<dbReference type="InterPro" id="IPR000477">
    <property type="entry name" value="RT_dom"/>
</dbReference>
<accession>A0A8C0Y464</accession>
<dbReference type="OMA" id="NSECHIA"/>
<protein>
    <recommendedName>
        <fullName evidence="2">Reverse transcriptase domain-containing protein</fullName>
    </recommendedName>
</protein>
<dbReference type="AlphaFoldDB" id="A0A8C0Y464"/>
<sequence>MFNVQLRILYIMCLITTLKGTLKEARKSGKIYIQQWRTYDPASHLVGNNPGEFGGFARRLSDEEWLRFEAEERAFRKTLDTKLIDDRQRITYTGTDPTQWNKLMAILNGIYHKNGTFSAHNRNGRPYGIPLLKYTVRILNKLPNTDKPPTDRTPEALTEWIEKQFRFMREVIQPALNRTTRTQQKRLPRKVSRDEIAYLWNNNRTKAIRVILNNSTFTEPLPSMNDTERVYKYYCDKNQADATGERLATPPWLDALELNPPTETPNTSLFTSQEVLRVIESLPNNKACGSDGVTYETLKSTKQWTCTALTQIFNVCMTNEKIPDSWKGALIHRIPKKDNIPDNPATWRDISLLPTIYKVLMKCILNRILPWLCEMNILSEKQKAYINRQGMNEHVFCLKTAIDDFKHESTKFYAVFLDFRDAFGSLPHSVMIKSLDEINIPTPYINIIKDIYRNSFIQVICGDQLTRPIQLRTGIKTGCPWSAVNFILALNQWLKWLCLCSSSHIRSPNPVQAYADDVQVSSRDEKVIKTMLSHTDKFMRWSGLEVKNTKCAVFYERRSGGNRWYQAKKDKPPSFSIMGNEIKVYARHETYCYLGHRFNIAGEWEEQIHELSSEYCTRLDMVDSSPLPVAMKLQAIREIALSKIQHLFANIHIPKCILNELNNKTVSLARRWIGLNTHSTRDVLFHRSREGGLGVPHIEWVYTAARISNLLRMLNNDDAAVRELARASLLLHLGKRKVPLCILDDASFLGFRRKPSGKLDTNTPGFGVRSDWLDLNDLCNRANIQLRWRNIAGQSVEANENICTDPTITAEATITTDDNIQLLDTQNIRRTIIDHFHLRMIQHWTGLRLQGQLACLPCADQNLSHTVLKNTALQDDIYRFTIKARLQVLPTKSNLAIWFPSAHEPFCLQHHSRQRETIAHILNGCSAYKGLYIACHDRIVALSAKELRDNVSHTTIHCNEKIKTDWFPLSHEQCVTLETATNHLPNTPDIFVINEHTKAVTIIEIGCSFDAYMDTCYASKLLKYQPWYNVFNNFGYSCKVIALIFGSLGHVHKLCVRGLQICGLHKNKAKKLTRYCSVSAVIGSLYIWRRRCHLYP</sequence>
<evidence type="ECO:0000259" key="2">
    <source>
        <dbReference type="PROSITE" id="PS50878"/>
    </source>
</evidence>
<organism evidence="3 4">
    <name type="scientific">Cyprinus carpio carpio</name>
    <dbReference type="NCBI Taxonomy" id="630221"/>
    <lineage>
        <taxon>Eukaryota</taxon>
        <taxon>Metazoa</taxon>
        <taxon>Chordata</taxon>
        <taxon>Craniata</taxon>
        <taxon>Vertebrata</taxon>
        <taxon>Euteleostomi</taxon>
        <taxon>Actinopterygii</taxon>
        <taxon>Neopterygii</taxon>
        <taxon>Teleostei</taxon>
        <taxon>Ostariophysi</taxon>
        <taxon>Cypriniformes</taxon>
        <taxon>Cyprinidae</taxon>
        <taxon>Cyprininae</taxon>
        <taxon>Cyprinus</taxon>
    </lineage>
</organism>
<name>A0A8C0Y464_CYPCA</name>
<reference evidence="3" key="2">
    <citation type="submission" date="2025-09" db="UniProtKB">
        <authorList>
            <consortium name="Ensembl"/>
        </authorList>
    </citation>
    <scope>IDENTIFICATION</scope>
</reference>
<reference evidence="3" key="1">
    <citation type="submission" date="2025-08" db="UniProtKB">
        <authorList>
            <consortium name="Ensembl"/>
        </authorList>
    </citation>
    <scope>IDENTIFICATION</scope>
</reference>
<dbReference type="GeneTree" id="ENSGT01120000271821"/>
<dbReference type="InterPro" id="IPR043502">
    <property type="entry name" value="DNA/RNA_pol_sf"/>
</dbReference>
<dbReference type="Pfam" id="PF00078">
    <property type="entry name" value="RVT_1"/>
    <property type="match status" value="1"/>
</dbReference>
<proteinExistence type="predicted"/>
<evidence type="ECO:0000313" key="3">
    <source>
        <dbReference type="Ensembl" id="ENSCCRP00000004651.2"/>
    </source>
</evidence>
<feature type="chain" id="PRO_5039901560" description="Reverse transcriptase domain-containing protein" evidence="1">
    <location>
        <begin position="21"/>
        <end position="1096"/>
    </location>
</feature>